<reference evidence="7" key="1">
    <citation type="submission" date="2022-07" db="EMBL/GenBank/DDBJ databases">
        <title>Complete Genome Sequence of the Radioresistant Bacterium Deinococcus aetherius ST0316, Isolated from the Air Dust collected in Lower Stratosphere above Japan.</title>
        <authorList>
            <person name="Satoh K."/>
            <person name="Hagiwara K."/>
            <person name="Katsumata K."/>
            <person name="Kubo A."/>
            <person name="Yokobori S."/>
            <person name="Yamagishi A."/>
            <person name="Oono Y."/>
            <person name="Narumi I."/>
        </authorList>
    </citation>
    <scope>NUCLEOTIDE SEQUENCE</scope>
    <source>
        <strain evidence="7">ST0316</strain>
    </source>
</reference>
<feature type="transmembrane region" description="Helical" evidence="6">
    <location>
        <begin position="6"/>
        <end position="29"/>
    </location>
</feature>
<keyword evidence="5 6" id="KW-0472">Membrane</keyword>
<keyword evidence="8" id="KW-1185">Reference proteome</keyword>
<evidence type="ECO:0000256" key="5">
    <source>
        <dbReference type="ARBA" id="ARBA00023136"/>
    </source>
</evidence>
<evidence type="ECO:0000313" key="7">
    <source>
        <dbReference type="EMBL" id="BDP41453.1"/>
    </source>
</evidence>
<dbReference type="EMBL" id="AP026560">
    <property type="protein sequence ID" value="BDP41453.1"/>
    <property type="molecule type" value="Genomic_DNA"/>
</dbReference>
<dbReference type="PIRSF" id="PIRSF006324">
    <property type="entry name" value="LeuE"/>
    <property type="match status" value="1"/>
</dbReference>
<comment type="subcellular location">
    <subcellularLocation>
        <location evidence="1">Cell membrane</location>
        <topology evidence="1">Multi-pass membrane protein</topology>
    </subcellularLocation>
</comment>
<keyword evidence="2" id="KW-1003">Cell membrane</keyword>
<accession>A0ABN6RHD8</accession>
<keyword evidence="3 6" id="KW-0812">Transmembrane</keyword>
<evidence type="ECO:0000256" key="3">
    <source>
        <dbReference type="ARBA" id="ARBA00022692"/>
    </source>
</evidence>
<gene>
    <name evidence="7" type="ORF">DAETH_14220</name>
</gene>
<evidence type="ECO:0000313" key="8">
    <source>
        <dbReference type="Proteomes" id="UP001064971"/>
    </source>
</evidence>
<evidence type="ECO:0000256" key="4">
    <source>
        <dbReference type="ARBA" id="ARBA00022989"/>
    </source>
</evidence>
<evidence type="ECO:0000256" key="6">
    <source>
        <dbReference type="SAM" id="Phobius"/>
    </source>
</evidence>
<keyword evidence="4 6" id="KW-1133">Transmembrane helix</keyword>
<organism evidence="7 8">
    <name type="scientific">Deinococcus aetherius</name>
    <dbReference type="NCBI Taxonomy" id="200252"/>
    <lineage>
        <taxon>Bacteria</taxon>
        <taxon>Thermotogati</taxon>
        <taxon>Deinococcota</taxon>
        <taxon>Deinococci</taxon>
        <taxon>Deinococcales</taxon>
        <taxon>Deinococcaceae</taxon>
        <taxon>Deinococcus</taxon>
    </lineage>
</organism>
<evidence type="ECO:0000256" key="1">
    <source>
        <dbReference type="ARBA" id="ARBA00004651"/>
    </source>
</evidence>
<dbReference type="Proteomes" id="UP001064971">
    <property type="component" value="Chromosome"/>
</dbReference>
<dbReference type="InterPro" id="IPR001123">
    <property type="entry name" value="LeuE-type"/>
</dbReference>
<name>A0ABN6RHD8_9DEIO</name>
<dbReference type="Pfam" id="PF01810">
    <property type="entry name" value="LysE"/>
    <property type="match status" value="1"/>
</dbReference>
<sequence>MIDAHHYSTFLLAALVLAVLPGPGLLYVLARSLGGGRRDGVHSSFGTLVGGMVHVFASAVGLSALILASSLAFSVVKYAGAAYLIYLGVRTLLSREQLHLDVEGVRGQNHAFRQGIVTELLNPKTALFFLAFIPQFVNPDAGGVFWQFVLLGTTSVVLNTLADLLVAAFAGPLGARLRLDPRFQRGRKVASGGAMIALGTYAAVER</sequence>
<feature type="transmembrane region" description="Helical" evidence="6">
    <location>
        <begin position="41"/>
        <end position="69"/>
    </location>
</feature>
<dbReference type="RefSeq" id="WP_264777217.1">
    <property type="nucleotide sequence ID" value="NZ_AP026560.1"/>
</dbReference>
<evidence type="ECO:0008006" key="9">
    <source>
        <dbReference type="Google" id="ProtNLM"/>
    </source>
</evidence>
<feature type="transmembrane region" description="Helical" evidence="6">
    <location>
        <begin position="75"/>
        <end position="93"/>
    </location>
</feature>
<protein>
    <recommendedName>
        <fullName evidence="9">RhtB family transporter</fullName>
    </recommendedName>
</protein>
<feature type="transmembrane region" description="Helical" evidence="6">
    <location>
        <begin position="145"/>
        <end position="175"/>
    </location>
</feature>
<dbReference type="PANTHER" id="PTHR30086:SF20">
    <property type="entry name" value="ARGININE EXPORTER PROTEIN ARGO-RELATED"/>
    <property type="match status" value="1"/>
</dbReference>
<dbReference type="PANTHER" id="PTHR30086">
    <property type="entry name" value="ARGININE EXPORTER PROTEIN ARGO"/>
    <property type="match status" value="1"/>
</dbReference>
<proteinExistence type="predicted"/>
<evidence type="ECO:0000256" key="2">
    <source>
        <dbReference type="ARBA" id="ARBA00022475"/>
    </source>
</evidence>